<dbReference type="Proteomes" id="UP000052015">
    <property type="component" value="Unassembled WGS sequence"/>
</dbReference>
<evidence type="ECO:0000256" key="3">
    <source>
        <dbReference type="ARBA" id="ARBA00005042"/>
    </source>
</evidence>
<dbReference type="AlphaFoldDB" id="A0A0R3JXC1"/>
<feature type="transmembrane region" description="Helical" evidence="20">
    <location>
        <begin position="144"/>
        <end position="162"/>
    </location>
</feature>
<evidence type="ECO:0000313" key="21">
    <source>
        <dbReference type="EMBL" id="KRQ87005.1"/>
    </source>
</evidence>
<dbReference type="FunFam" id="1.20.120.1760:FF:000004">
    <property type="entry name" value="CDP-diacylglycerol--glycerol-3-phosphate 3-phosphatidyltransferase"/>
    <property type="match status" value="1"/>
</dbReference>
<protein>
    <recommendedName>
        <fullName evidence="7 18">CDP-diacylglycerol--glycerol-3-phosphate 3-phosphatidyltransferase</fullName>
        <ecNumber evidence="6 18">2.7.8.5</ecNumber>
    </recommendedName>
</protein>
<comment type="subcellular location">
    <subcellularLocation>
        <location evidence="2">Cell membrane</location>
        <topology evidence="2">Multi-pass membrane protein</topology>
    </subcellularLocation>
</comment>
<keyword evidence="11 20" id="KW-0812">Transmembrane</keyword>
<keyword evidence="8" id="KW-1003">Cell membrane</keyword>
<evidence type="ECO:0000256" key="2">
    <source>
        <dbReference type="ARBA" id="ARBA00004651"/>
    </source>
</evidence>
<comment type="caution">
    <text evidence="21">The sequence shown here is derived from an EMBL/GenBank/DDBJ whole genome shotgun (WGS) entry which is preliminary data.</text>
</comment>
<accession>A0A0R3JXC1</accession>
<feature type="transmembrane region" description="Helical" evidence="20">
    <location>
        <begin position="71"/>
        <end position="96"/>
    </location>
</feature>
<name>A0A0R3JXC1_CALMK</name>
<dbReference type="InterPro" id="IPR050324">
    <property type="entry name" value="CDP-alcohol_PTase-I"/>
</dbReference>
<comment type="pathway">
    <text evidence="4">Lipid metabolism.</text>
</comment>
<evidence type="ECO:0000256" key="20">
    <source>
        <dbReference type="SAM" id="Phobius"/>
    </source>
</evidence>
<evidence type="ECO:0000256" key="12">
    <source>
        <dbReference type="ARBA" id="ARBA00022989"/>
    </source>
</evidence>
<evidence type="ECO:0000256" key="1">
    <source>
        <dbReference type="ARBA" id="ARBA00003973"/>
    </source>
</evidence>
<evidence type="ECO:0000256" key="7">
    <source>
        <dbReference type="ARBA" id="ARBA00014944"/>
    </source>
</evidence>
<dbReference type="NCBIfam" id="TIGR00560">
    <property type="entry name" value="pgsA"/>
    <property type="match status" value="1"/>
</dbReference>
<keyword evidence="13" id="KW-0443">Lipid metabolism</keyword>
<keyword evidence="14 20" id="KW-0472">Membrane</keyword>
<evidence type="ECO:0000256" key="8">
    <source>
        <dbReference type="ARBA" id="ARBA00022475"/>
    </source>
</evidence>
<dbReference type="Pfam" id="PF01066">
    <property type="entry name" value="CDP-OH_P_transf"/>
    <property type="match status" value="1"/>
</dbReference>
<reference evidence="21 22" key="1">
    <citation type="submission" date="2015-09" db="EMBL/GenBank/DDBJ databases">
        <title>Draft genome sequence of a Caloramator mitchellensis, a moderate thermophile from the Great Artesian Basin of Australia.</title>
        <authorList>
            <person name="Patel B.K."/>
        </authorList>
    </citation>
    <scope>NUCLEOTIDE SEQUENCE [LARGE SCALE GENOMIC DNA]</scope>
    <source>
        <strain evidence="21 22">VF08</strain>
    </source>
</reference>
<dbReference type="OrthoDB" id="9796672at2"/>
<organism evidence="21 22">
    <name type="scientific">Caloramator mitchellensis</name>
    <dbReference type="NCBI Taxonomy" id="908809"/>
    <lineage>
        <taxon>Bacteria</taxon>
        <taxon>Bacillati</taxon>
        <taxon>Bacillota</taxon>
        <taxon>Clostridia</taxon>
        <taxon>Eubacteriales</taxon>
        <taxon>Clostridiaceae</taxon>
        <taxon>Caloramator</taxon>
    </lineage>
</organism>
<dbReference type="PANTHER" id="PTHR14269">
    <property type="entry name" value="CDP-DIACYLGLYCEROL--GLYCEROL-3-PHOSPHATE 3-PHOSPHATIDYLTRANSFERASE-RELATED"/>
    <property type="match status" value="1"/>
</dbReference>
<keyword evidence="22" id="KW-1185">Reference proteome</keyword>
<dbReference type="InterPro" id="IPR004570">
    <property type="entry name" value="Phosphatidylglycerol_P_synth"/>
</dbReference>
<keyword evidence="15" id="KW-0594">Phospholipid biosynthesis</keyword>
<gene>
    <name evidence="21" type="primary">pgsA_2</name>
    <name evidence="21" type="ORF">ABG79_01195</name>
</gene>
<evidence type="ECO:0000256" key="16">
    <source>
        <dbReference type="ARBA" id="ARBA00023264"/>
    </source>
</evidence>
<evidence type="ECO:0000256" key="6">
    <source>
        <dbReference type="ARBA" id="ARBA00013170"/>
    </source>
</evidence>
<keyword evidence="12 20" id="KW-1133">Transmembrane helix</keyword>
<dbReference type="EC" id="2.7.8.5" evidence="6 18"/>
<dbReference type="UniPathway" id="UPA00084">
    <property type="reaction ID" value="UER00503"/>
</dbReference>
<keyword evidence="10 19" id="KW-0808">Transferase</keyword>
<keyword evidence="16" id="KW-1208">Phospholipid metabolism</keyword>
<keyword evidence="9" id="KW-0444">Lipid biosynthesis</keyword>
<comment type="function">
    <text evidence="1">This protein catalyzes the committed step to the synthesis of the acidic phospholipids.</text>
</comment>
<proteinExistence type="inferred from homology"/>
<dbReference type="InterPro" id="IPR048254">
    <property type="entry name" value="CDP_ALCOHOL_P_TRANSF_CS"/>
</dbReference>
<dbReference type="RefSeq" id="WP_057978121.1">
    <property type="nucleotide sequence ID" value="NZ_LKHP01000005.1"/>
</dbReference>
<evidence type="ECO:0000256" key="17">
    <source>
        <dbReference type="ARBA" id="ARBA00048586"/>
    </source>
</evidence>
<dbReference type="PROSITE" id="PS00379">
    <property type="entry name" value="CDP_ALCOHOL_P_TRANSF"/>
    <property type="match status" value="1"/>
</dbReference>
<evidence type="ECO:0000256" key="4">
    <source>
        <dbReference type="ARBA" id="ARBA00005189"/>
    </source>
</evidence>
<feature type="transmembrane region" description="Helical" evidence="20">
    <location>
        <begin position="32"/>
        <end position="50"/>
    </location>
</feature>
<evidence type="ECO:0000256" key="19">
    <source>
        <dbReference type="RuleBase" id="RU003750"/>
    </source>
</evidence>
<comment type="catalytic activity">
    <reaction evidence="17">
        <text>a CDP-1,2-diacyl-sn-glycerol + sn-glycerol 3-phosphate = a 1,2-diacyl-sn-glycero-3-phospho-(1'-sn-glycero-3'-phosphate) + CMP + H(+)</text>
        <dbReference type="Rhea" id="RHEA:12593"/>
        <dbReference type="ChEBI" id="CHEBI:15378"/>
        <dbReference type="ChEBI" id="CHEBI:57597"/>
        <dbReference type="ChEBI" id="CHEBI:58332"/>
        <dbReference type="ChEBI" id="CHEBI:60110"/>
        <dbReference type="ChEBI" id="CHEBI:60377"/>
        <dbReference type="EC" id="2.7.8.5"/>
    </reaction>
</comment>
<dbReference type="InterPro" id="IPR043130">
    <property type="entry name" value="CDP-OH_PTrfase_TM_dom"/>
</dbReference>
<dbReference type="EMBL" id="LKHP01000005">
    <property type="protein sequence ID" value="KRQ87005.1"/>
    <property type="molecule type" value="Genomic_DNA"/>
</dbReference>
<evidence type="ECO:0000256" key="14">
    <source>
        <dbReference type="ARBA" id="ARBA00023136"/>
    </source>
</evidence>
<evidence type="ECO:0000256" key="10">
    <source>
        <dbReference type="ARBA" id="ARBA00022679"/>
    </source>
</evidence>
<dbReference type="GO" id="GO:0008444">
    <property type="term" value="F:CDP-diacylglycerol-glycerol-3-phosphate 3-phosphatidyltransferase activity"/>
    <property type="evidence" value="ECO:0007669"/>
    <property type="project" value="UniProtKB-UniRule"/>
</dbReference>
<evidence type="ECO:0000256" key="18">
    <source>
        <dbReference type="NCBIfam" id="TIGR00560"/>
    </source>
</evidence>
<comment type="similarity">
    <text evidence="5 19">Belongs to the CDP-alcohol phosphatidyltransferase class-I family.</text>
</comment>
<evidence type="ECO:0000256" key="5">
    <source>
        <dbReference type="ARBA" id="ARBA00010441"/>
    </source>
</evidence>
<evidence type="ECO:0000256" key="13">
    <source>
        <dbReference type="ARBA" id="ARBA00023098"/>
    </source>
</evidence>
<dbReference type="GO" id="GO:0006655">
    <property type="term" value="P:phosphatidylglycerol biosynthetic process"/>
    <property type="evidence" value="ECO:0007669"/>
    <property type="project" value="UniProtKB-UniPathway"/>
</dbReference>
<dbReference type="GO" id="GO:0005886">
    <property type="term" value="C:plasma membrane"/>
    <property type="evidence" value="ECO:0007669"/>
    <property type="project" value="UniProtKB-SubCell"/>
</dbReference>
<dbReference type="Gene3D" id="1.20.120.1760">
    <property type="match status" value="1"/>
</dbReference>
<sequence>MNLANKLTILRIILVPVFLFFIAIKIKYGNLFAAAIFIIAAITDTLDGYIARSRKEVTKFGKFMDPLADKLIVTSALVSLVELEKIASWAVMIIVAREFAVTGLRSLAASEGRVIAASNWGKAKTVIQIIAIIASLVEVPYSEILMAIAIVITIVSGVDYFVKNKDVIDYRT</sequence>
<dbReference type="PANTHER" id="PTHR14269:SF62">
    <property type="entry name" value="CDP-DIACYLGLYCEROL--GLYCEROL-3-PHOSPHATE 3-PHOSPHATIDYLTRANSFERASE 1, CHLOROPLASTIC"/>
    <property type="match status" value="1"/>
</dbReference>
<dbReference type="PIRSF" id="PIRSF000847">
    <property type="entry name" value="Phos_ph_gly_syn"/>
    <property type="match status" value="1"/>
</dbReference>
<evidence type="ECO:0000256" key="15">
    <source>
        <dbReference type="ARBA" id="ARBA00023209"/>
    </source>
</evidence>
<evidence type="ECO:0000256" key="11">
    <source>
        <dbReference type="ARBA" id="ARBA00022692"/>
    </source>
</evidence>
<dbReference type="STRING" id="908809.ABG79_01195"/>
<evidence type="ECO:0000313" key="22">
    <source>
        <dbReference type="Proteomes" id="UP000052015"/>
    </source>
</evidence>
<evidence type="ECO:0000256" key="9">
    <source>
        <dbReference type="ARBA" id="ARBA00022516"/>
    </source>
</evidence>
<dbReference type="InterPro" id="IPR000462">
    <property type="entry name" value="CDP-OH_P_trans"/>
</dbReference>
<feature type="transmembrane region" description="Helical" evidence="20">
    <location>
        <begin position="7"/>
        <end position="26"/>
    </location>
</feature>
<comment type="pathway">
    <text evidence="3">Phospholipid metabolism; phosphatidylglycerol biosynthesis; phosphatidylglycerol from CDP-diacylglycerol: step 1/2.</text>
</comment>
<dbReference type="PATRIC" id="fig|908809.3.peg.1204"/>